<dbReference type="AlphaFoldDB" id="X1A4H8"/>
<evidence type="ECO:0000313" key="1">
    <source>
        <dbReference type="EMBL" id="GAG55116.1"/>
    </source>
</evidence>
<gene>
    <name evidence="1" type="ORF">S01H4_11438</name>
</gene>
<dbReference type="EMBL" id="BART01004620">
    <property type="protein sequence ID" value="GAG55116.1"/>
    <property type="molecule type" value="Genomic_DNA"/>
</dbReference>
<reference evidence="1" key="1">
    <citation type="journal article" date="2014" name="Front. Microbiol.">
        <title>High frequency of phylogenetically diverse reductive dehalogenase-homologous genes in deep subseafloor sedimentary metagenomes.</title>
        <authorList>
            <person name="Kawai M."/>
            <person name="Futagami T."/>
            <person name="Toyoda A."/>
            <person name="Takaki Y."/>
            <person name="Nishi S."/>
            <person name="Hori S."/>
            <person name="Arai W."/>
            <person name="Tsubouchi T."/>
            <person name="Morono Y."/>
            <person name="Uchiyama I."/>
            <person name="Ito T."/>
            <person name="Fujiyama A."/>
            <person name="Inagaki F."/>
            <person name="Takami H."/>
        </authorList>
    </citation>
    <scope>NUCLEOTIDE SEQUENCE</scope>
    <source>
        <strain evidence="1">Expedition CK06-06</strain>
    </source>
</reference>
<comment type="caution">
    <text evidence="1">The sequence shown here is derived from an EMBL/GenBank/DDBJ whole genome shotgun (WGS) entry which is preliminary data.</text>
</comment>
<organism evidence="1">
    <name type="scientific">marine sediment metagenome</name>
    <dbReference type="NCBI Taxonomy" id="412755"/>
    <lineage>
        <taxon>unclassified sequences</taxon>
        <taxon>metagenomes</taxon>
        <taxon>ecological metagenomes</taxon>
    </lineage>
</organism>
<sequence>MDDCRLFEKDNLLTPEVGEWSITKHSKLEYYSSGVAQRKTKMEKF</sequence>
<name>X1A4H8_9ZZZZ</name>
<protein>
    <submittedName>
        <fullName evidence="1">Uncharacterized protein</fullName>
    </submittedName>
</protein>
<proteinExistence type="predicted"/>
<accession>X1A4H8</accession>